<gene>
    <name evidence="1" type="ORF">TNIN_140511</name>
</gene>
<organism evidence="1 2">
    <name type="scientific">Trichonephila inaurata madagascariensis</name>
    <dbReference type="NCBI Taxonomy" id="2747483"/>
    <lineage>
        <taxon>Eukaryota</taxon>
        <taxon>Metazoa</taxon>
        <taxon>Ecdysozoa</taxon>
        <taxon>Arthropoda</taxon>
        <taxon>Chelicerata</taxon>
        <taxon>Arachnida</taxon>
        <taxon>Araneae</taxon>
        <taxon>Araneomorphae</taxon>
        <taxon>Entelegynae</taxon>
        <taxon>Araneoidea</taxon>
        <taxon>Nephilidae</taxon>
        <taxon>Trichonephila</taxon>
        <taxon>Trichonephila inaurata</taxon>
    </lineage>
</organism>
<evidence type="ECO:0000313" key="2">
    <source>
        <dbReference type="Proteomes" id="UP000886998"/>
    </source>
</evidence>
<keyword evidence="2" id="KW-1185">Reference proteome</keyword>
<dbReference type="Proteomes" id="UP000886998">
    <property type="component" value="Unassembled WGS sequence"/>
</dbReference>
<reference evidence="1" key="1">
    <citation type="submission" date="2020-08" db="EMBL/GenBank/DDBJ databases">
        <title>Multicomponent nature underlies the extraordinary mechanical properties of spider dragline silk.</title>
        <authorList>
            <person name="Kono N."/>
            <person name="Nakamura H."/>
            <person name="Mori M."/>
            <person name="Yoshida Y."/>
            <person name="Ohtoshi R."/>
            <person name="Malay A.D."/>
            <person name="Moran D.A.P."/>
            <person name="Tomita M."/>
            <person name="Numata K."/>
            <person name="Arakawa K."/>
        </authorList>
    </citation>
    <scope>NUCLEOTIDE SEQUENCE</scope>
</reference>
<dbReference type="AlphaFoldDB" id="A0A8X7CCE2"/>
<dbReference type="EMBL" id="BMAV01015958">
    <property type="protein sequence ID" value="GFY66304.1"/>
    <property type="molecule type" value="Genomic_DNA"/>
</dbReference>
<evidence type="ECO:0000313" key="1">
    <source>
        <dbReference type="EMBL" id="GFY66304.1"/>
    </source>
</evidence>
<name>A0A8X7CCE2_9ARAC</name>
<sequence length="106" mass="12080">MVVAQLRLPSLTYRLATPEERGCFGLALGWREKRKSCEENTLMAISIAQFMQKLLSAEQEELRLVGETRNSSHCPTSLLSRHGSLQFIFEMEDAIEILRVRRNNAG</sequence>
<proteinExistence type="predicted"/>
<protein>
    <submittedName>
        <fullName evidence="1">Uncharacterized protein</fullName>
    </submittedName>
</protein>
<comment type="caution">
    <text evidence="1">The sequence shown here is derived from an EMBL/GenBank/DDBJ whole genome shotgun (WGS) entry which is preliminary data.</text>
</comment>
<accession>A0A8X7CCE2</accession>